<accession>A0AAU9JMC5</accession>
<dbReference type="EMBL" id="CAJZBQ010000033">
    <property type="protein sequence ID" value="CAG9322906.1"/>
    <property type="molecule type" value="Genomic_DNA"/>
</dbReference>
<name>A0AAU9JMC5_9CILI</name>
<gene>
    <name evidence="1" type="ORF">BSTOLATCC_MIC32812</name>
</gene>
<keyword evidence="2" id="KW-1185">Reference proteome</keyword>
<dbReference type="Proteomes" id="UP001162131">
    <property type="component" value="Unassembled WGS sequence"/>
</dbReference>
<sequence>MGCSVIRSYHASMNPTCEVSNNKFFKPNESQINQISNCNESNADYSKSFSKSKVFVFNVNAGQYIIEISAPKSLEKI</sequence>
<comment type="caution">
    <text evidence="1">The sequence shown here is derived from an EMBL/GenBank/DDBJ whole genome shotgun (WGS) entry which is preliminary data.</text>
</comment>
<proteinExistence type="predicted"/>
<evidence type="ECO:0000313" key="1">
    <source>
        <dbReference type="EMBL" id="CAG9322906.1"/>
    </source>
</evidence>
<dbReference type="AlphaFoldDB" id="A0AAU9JMC5"/>
<evidence type="ECO:0000313" key="2">
    <source>
        <dbReference type="Proteomes" id="UP001162131"/>
    </source>
</evidence>
<organism evidence="1 2">
    <name type="scientific">Blepharisma stoltei</name>
    <dbReference type="NCBI Taxonomy" id="1481888"/>
    <lineage>
        <taxon>Eukaryota</taxon>
        <taxon>Sar</taxon>
        <taxon>Alveolata</taxon>
        <taxon>Ciliophora</taxon>
        <taxon>Postciliodesmatophora</taxon>
        <taxon>Heterotrichea</taxon>
        <taxon>Heterotrichida</taxon>
        <taxon>Blepharismidae</taxon>
        <taxon>Blepharisma</taxon>
    </lineage>
</organism>
<protein>
    <submittedName>
        <fullName evidence="1">Uncharacterized protein</fullName>
    </submittedName>
</protein>
<reference evidence="1" key="1">
    <citation type="submission" date="2021-09" db="EMBL/GenBank/DDBJ databases">
        <authorList>
            <consortium name="AG Swart"/>
            <person name="Singh M."/>
            <person name="Singh A."/>
            <person name="Seah K."/>
            <person name="Emmerich C."/>
        </authorList>
    </citation>
    <scope>NUCLEOTIDE SEQUENCE</scope>
    <source>
        <strain evidence="1">ATCC30299</strain>
    </source>
</reference>